<accession>A0AAD7JTH0</accession>
<protein>
    <submittedName>
        <fullName evidence="1">Uncharacterized protein</fullName>
    </submittedName>
</protein>
<name>A0AAD7JTH0_9AGAR</name>
<evidence type="ECO:0000313" key="1">
    <source>
        <dbReference type="EMBL" id="KAJ7769179.1"/>
    </source>
</evidence>
<feature type="non-terminal residue" evidence="1">
    <location>
        <position position="1"/>
    </location>
</feature>
<sequence length="268" mass="30276">SYLYKRLVEDKEPLVSLGESPTRALSFAFAVMRGSLKSIWATRQAPDEVFWGPSDISGLVEESKSRGQANRSILYWNAANDIDTDAAYAEFGANLEHEMGHLGNFTLDADATKLPTFFESSGLRDLVHKHIFFQCPWAGWQKQTGSLIQLTVISAAKIQGPGDLLLFGLRDTSNPPKYEDEYDEPGLRSTAIDKGYKYLGKDKDLIKRCLRFGYRHWSETGQDIHHYMLEGDEFMVLAFVRMYVAQTSFDCTLSEPGALCRRYTSLSE</sequence>
<evidence type="ECO:0000313" key="2">
    <source>
        <dbReference type="Proteomes" id="UP001215280"/>
    </source>
</evidence>
<organism evidence="1 2">
    <name type="scientific">Mycena maculata</name>
    <dbReference type="NCBI Taxonomy" id="230809"/>
    <lineage>
        <taxon>Eukaryota</taxon>
        <taxon>Fungi</taxon>
        <taxon>Dikarya</taxon>
        <taxon>Basidiomycota</taxon>
        <taxon>Agaricomycotina</taxon>
        <taxon>Agaricomycetes</taxon>
        <taxon>Agaricomycetidae</taxon>
        <taxon>Agaricales</taxon>
        <taxon>Marasmiineae</taxon>
        <taxon>Mycenaceae</taxon>
        <taxon>Mycena</taxon>
    </lineage>
</organism>
<proteinExistence type="predicted"/>
<dbReference type="Proteomes" id="UP001215280">
    <property type="component" value="Unassembled WGS sequence"/>
</dbReference>
<reference evidence="1" key="1">
    <citation type="submission" date="2023-03" db="EMBL/GenBank/DDBJ databases">
        <title>Massive genome expansion in bonnet fungi (Mycena s.s.) driven by repeated elements and novel gene families across ecological guilds.</title>
        <authorList>
            <consortium name="Lawrence Berkeley National Laboratory"/>
            <person name="Harder C.B."/>
            <person name="Miyauchi S."/>
            <person name="Viragh M."/>
            <person name="Kuo A."/>
            <person name="Thoen E."/>
            <person name="Andreopoulos B."/>
            <person name="Lu D."/>
            <person name="Skrede I."/>
            <person name="Drula E."/>
            <person name="Henrissat B."/>
            <person name="Morin E."/>
            <person name="Kohler A."/>
            <person name="Barry K."/>
            <person name="LaButti K."/>
            <person name="Morin E."/>
            <person name="Salamov A."/>
            <person name="Lipzen A."/>
            <person name="Mereny Z."/>
            <person name="Hegedus B."/>
            <person name="Baldrian P."/>
            <person name="Stursova M."/>
            <person name="Weitz H."/>
            <person name="Taylor A."/>
            <person name="Grigoriev I.V."/>
            <person name="Nagy L.G."/>
            <person name="Martin F."/>
            <person name="Kauserud H."/>
        </authorList>
    </citation>
    <scope>NUCLEOTIDE SEQUENCE</scope>
    <source>
        <strain evidence="1">CBHHK188m</strain>
    </source>
</reference>
<dbReference type="AlphaFoldDB" id="A0AAD7JTH0"/>
<gene>
    <name evidence="1" type="ORF">DFH07DRAFT_736072</name>
</gene>
<keyword evidence="2" id="KW-1185">Reference proteome</keyword>
<comment type="caution">
    <text evidence="1">The sequence shown here is derived from an EMBL/GenBank/DDBJ whole genome shotgun (WGS) entry which is preliminary data.</text>
</comment>
<dbReference type="EMBL" id="JARJLG010000026">
    <property type="protein sequence ID" value="KAJ7769179.1"/>
    <property type="molecule type" value="Genomic_DNA"/>
</dbReference>